<dbReference type="AlphaFoldDB" id="Q8KEF6"/>
<evidence type="ECO:0000313" key="2">
    <source>
        <dbReference type="Proteomes" id="UP000001007"/>
    </source>
</evidence>
<protein>
    <submittedName>
        <fullName evidence="1">Uncharacterized protein</fullName>
    </submittedName>
</protein>
<dbReference type="EnsemblBacteria" id="AAM71970">
    <property type="protein sequence ID" value="AAM71970"/>
    <property type="gene ID" value="CT0733"/>
</dbReference>
<dbReference type="KEGG" id="cte:CT0733"/>
<sequence>MEAKNLKETPTVVKRVLESYTSLEGAVFFVQF</sequence>
<evidence type="ECO:0000313" key="1">
    <source>
        <dbReference type="EMBL" id="AAM71970.1"/>
    </source>
</evidence>
<accession>Q8KEF6</accession>
<dbReference type="Proteomes" id="UP000001007">
    <property type="component" value="Chromosome"/>
</dbReference>
<name>Q8KEF6_CHLTE</name>
<dbReference type="STRING" id="194439.CT0733"/>
<reference evidence="1 2" key="1">
    <citation type="journal article" date="2002" name="Proc. Natl. Acad. Sci. U.S.A.">
        <title>The complete genome sequence of Chlorobium tepidum TLS, a photosynthetic, anaerobic, green-sulfur bacterium.</title>
        <authorList>
            <person name="Eisen J.A."/>
            <person name="Nelson K.E."/>
            <person name="Paulsen I.T."/>
            <person name="Heidelberg J.F."/>
            <person name="Wu M."/>
            <person name="Dodson R.J."/>
            <person name="Deboy R."/>
            <person name="Gwinn M.L."/>
            <person name="Nelson W.C."/>
            <person name="Haft D.H."/>
            <person name="Hickey E.K."/>
            <person name="Peterson J.D."/>
            <person name="Durkin A.S."/>
            <person name="Kolonay J.L."/>
            <person name="Yang F."/>
            <person name="Holt I."/>
            <person name="Umayam L.A."/>
            <person name="Mason T."/>
            <person name="Brenner M."/>
            <person name="Shea T.P."/>
            <person name="Parksey D."/>
            <person name="Nierman W.C."/>
            <person name="Feldblyum T.V."/>
            <person name="Hansen C.L."/>
            <person name="Craven M.B."/>
            <person name="Radune D."/>
            <person name="Vamathevan J."/>
            <person name="Khouri H."/>
            <person name="White O."/>
            <person name="Gruber T.M."/>
            <person name="Ketchum K.A."/>
            <person name="Venter J.C."/>
            <person name="Tettelin H."/>
            <person name="Bryant D.A."/>
            <person name="Fraser C.M."/>
        </authorList>
    </citation>
    <scope>NUCLEOTIDE SEQUENCE [LARGE SCALE GENOMIC DNA]</scope>
    <source>
        <strain evidence="2">ATCC 49652 / DSM 12025 / NBRC 103806 / TLS</strain>
    </source>
</reference>
<organism evidence="1 2">
    <name type="scientific">Chlorobaculum tepidum (strain ATCC 49652 / DSM 12025 / NBRC 103806 / TLS)</name>
    <name type="common">Chlorobium tepidum</name>
    <dbReference type="NCBI Taxonomy" id="194439"/>
    <lineage>
        <taxon>Bacteria</taxon>
        <taxon>Pseudomonadati</taxon>
        <taxon>Chlorobiota</taxon>
        <taxon>Chlorobiia</taxon>
        <taxon>Chlorobiales</taxon>
        <taxon>Chlorobiaceae</taxon>
        <taxon>Chlorobaculum</taxon>
    </lineage>
</organism>
<dbReference type="HOGENOM" id="CLU_3388734_0_0_10"/>
<proteinExistence type="predicted"/>
<dbReference type="EMBL" id="AE006470">
    <property type="protein sequence ID" value="AAM71970.1"/>
    <property type="molecule type" value="Genomic_DNA"/>
</dbReference>
<keyword evidence="2" id="KW-1185">Reference proteome</keyword>
<gene>
    <name evidence="1" type="ordered locus">CT0733</name>
</gene>